<protein>
    <submittedName>
        <fullName evidence="1">Uncharacterized protein</fullName>
    </submittedName>
</protein>
<evidence type="ECO:0000313" key="1">
    <source>
        <dbReference type="EMBL" id="VTR21986.1"/>
    </source>
</evidence>
<gene>
    <name evidence="1" type="ORF">NCTC12965_01400</name>
</gene>
<sequence>MTVLLNILSWQGNGEMGKQLTLWGLHTAPI</sequence>
<organism evidence="1">
    <name type="scientific">Serratia fonticola</name>
    <dbReference type="NCBI Taxonomy" id="47917"/>
    <lineage>
        <taxon>Bacteria</taxon>
        <taxon>Pseudomonadati</taxon>
        <taxon>Pseudomonadota</taxon>
        <taxon>Gammaproteobacteria</taxon>
        <taxon>Enterobacterales</taxon>
        <taxon>Yersiniaceae</taxon>
        <taxon>Serratia</taxon>
    </lineage>
</organism>
<accession>A0A4U9TNX4</accession>
<dbReference type="EMBL" id="CABEEZ010000027">
    <property type="protein sequence ID" value="VTR21986.1"/>
    <property type="molecule type" value="Genomic_DNA"/>
</dbReference>
<dbReference type="AlphaFoldDB" id="A0A4U9TNX4"/>
<proteinExistence type="predicted"/>
<name>A0A4U9TNX4_SERFO</name>
<reference evidence="1" key="1">
    <citation type="submission" date="2019-05" db="EMBL/GenBank/DDBJ databases">
        <authorList>
            <consortium name="Pathogen Informatics"/>
        </authorList>
    </citation>
    <scope>NUCLEOTIDE SEQUENCE [LARGE SCALE GENOMIC DNA]</scope>
    <source>
        <strain evidence="1">NCTC12965</strain>
    </source>
</reference>